<accession>A0AC61Y4G1</accession>
<dbReference type="Proteomes" id="UP000356253">
    <property type="component" value="Unassembled WGS sequence"/>
</dbReference>
<evidence type="ECO:0000313" key="2">
    <source>
        <dbReference type="Proteomes" id="UP000356253"/>
    </source>
</evidence>
<proteinExistence type="predicted"/>
<reference evidence="1" key="1">
    <citation type="submission" date="2019-09" db="EMBL/GenBank/DDBJ databases">
        <authorList>
            <person name="Rodrigo-Torres L."/>
            <person name="Arahal R. D."/>
            <person name="Lucena T."/>
        </authorList>
    </citation>
    <scope>NUCLEOTIDE SEQUENCE</scope>
    <source>
        <strain evidence="1">ISS653</strain>
    </source>
</reference>
<gene>
    <name evidence="1" type="ORF">FVB9532_00299</name>
</gene>
<protein>
    <submittedName>
        <fullName evidence="1">Uncharacterized protein</fullName>
    </submittedName>
</protein>
<comment type="caution">
    <text evidence="1">The sequence shown here is derived from an EMBL/GenBank/DDBJ whole genome shotgun (WGS) entry which is preliminary data.</text>
</comment>
<sequence length="306" mass="33296">MKTITQKFLLFIAGALVSLGGYSQTIYNFDLNYNTDDQYPTEGNWNNHYSSDWEAVISNFIDDQGNASTYSFAVTDNFVAGNGSGITNPDSNLGFPATATNDSYYVQDGDNNTGAFTFSGLNPSNFYTFEIFASRDGATENRETQYDLVGANSGVGYLNPSSNTSETAIIENIQPDGAGNIVLTVQKGPNNENGAGYAYIGAIKITETTSMAVENKSFMNTISIYPNPVEDQFELSLNLTEASLLKVQLYNLKGQLISTFMNEQVPAGKINKTLNSQNQNASLASGIYILKISTDRSTQTKKLIIK</sequence>
<keyword evidence="2" id="KW-1185">Reference proteome</keyword>
<dbReference type="EMBL" id="CABVMM010000001">
    <property type="protein sequence ID" value="VVU99049.1"/>
    <property type="molecule type" value="Genomic_DNA"/>
</dbReference>
<name>A0AC61Y4G1_9FLAO</name>
<evidence type="ECO:0000313" key="1">
    <source>
        <dbReference type="EMBL" id="VVU99049.1"/>
    </source>
</evidence>
<organism evidence="1 2">
    <name type="scientific">Mesonia oceanica</name>
    <dbReference type="NCBI Taxonomy" id="2687242"/>
    <lineage>
        <taxon>Bacteria</taxon>
        <taxon>Pseudomonadati</taxon>
        <taxon>Bacteroidota</taxon>
        <taxon>Flavobacteriia</taxon>
        <taxon>Flavobacteriales</taxon>
        <taxon>Flavobacteriaceae</taxon>
        <taxon>Mesonia</taxon>
    </lineage>
</organism>